<feature type="domain" description="DUF3298" evidence="4">
    <location>
        <begin position="291"/>
        <end position="333"/>
    </location>
</feature>
<dbReference type="EMBL" id="JACIEW010000005">
    <property type="protein sequence ID" value="MBB4052602.1"/>
    <property type="molecule type" value="Genomic_DNA"/>
</dbReference>
<feature type="chain" id="PRO_5031488936" description="DUF3298 domain-containing protein" evidence="2">
    <location>
        <begin position="25"/>
        <end position="350"/>
    </location>
</feature>
<sequence>MNRIFSPLLAVALGLIAGPGAASAASFDCAKAATPFEEAICADPDLSLADERLAKTYATASGGLSEQALSELRASQRDWLDYARRACTRNAEPLTSGAYDERGLYCLNDLFNSRSRVLETSRMIDGMRVYPDARYTALPDPYEAENPDSNWPVAQHELAVVQIDDEAGFAREFNALVTAEGQAISGGFGEEGGPESVENDSSSDSTNTITLKDVSGNRLTLEVNTYWYGHGAAHGNYTITYRHFVKDEVRWLEARDVFAGKGWQKKLLDMVLTAAKAEHGDALWLDSPDDLVEVVTDPDRWLLSDPYGLVVQFQPYEISAYAYGAPTARVSWEALAPILADTADRYRFGY</sequence>
<gene>
    <name evidence="5" type="ORF">GGR20_002250</name>
</gene>
<dbReference type="AlphaFoldDB" id="A0A7W6NC21"/>
<dbReference type="Gene3D" id="3.90.640.20">
    <property type="entry name" value="Heat-shock cognate protein, ATPase"/>
    <property type="match status" value="1"/>
</dbReference>
<evidence type="ECO:0000256" key="2">
    <source>
        <dbReference type="SAM" id="SignalP"/>
    </source>
</evidence>
<feature type="domain" description="Lysozyme inhibitor LprI-like N-terminal" evidence="3">
    <location>
        <begin position="29"/>
        <end position="114"/>
    </location>
</feature>
<protein>
    <recommendedName>
        <fullName evidence="7">DUF3298 domain-containing protein</fullName>
    </recommendedName>
</protein>
<evidence type="ECO:0008006" key="7">
    <source>
        <dbReference type="Google" id="ProtNLM"/>
    </source>
</evidence>
<evidence type="ECO:0000259" key="4">
    <source>
        <dbReference type="Pfam" id="PF11738"/>
    </source>
</evidence>
<keyword evidence="6" id="KW-1185">Reference proteome</keyword>
<dbReference type="PANTHER" id="PTHR37549:SF1">
    <property type="entry name" value="LIPOPROTEIN LPRI"/>
    <property type="match status" value="1"/>
</dbReference>
<accession>A0A7W6NC21</accession>
<evidence type="ECO:0000259" key="3">
    <source>
        <dbReference type="Pfam" id="PF07007"/>
    </source>
</evidence>
<dbReference type="PANTHER" id="PTHR37549">
    <property type="entry name" value="LIPOPROTEIN LPRI"/>
    <property type="match status" value="1"/>
</dbReference>
<dbReference type="RefSeq" id="WP_183311319.1">
    <property type="nucleotide sequence ID" value="NZ_JACIEW010000005.1"/>
</dbReference>
<feature type="region of interest" description="Disordered" evidence="1">
    <location>
        <begin position="184"/>
        <end position="209"/>
    </location>
</feature>
<evidence type="ECO:0000256" key="1">
    <source>
        <dbReference type="SAM" id="MobiDB-lite"/>
    </source>
</evidence>
<organism evidence="5 6">
    <name type="scientific">Devosia subaequoris</name>
    <dbReference type="NCBI Taxonomy" id="395930"/>
    <lineage>
        <taxon>Bacteria</taxon>
        <taxon>Pseudomonadati</taxon>
        <taxon>Pseudomonadota</taxon>
        <taxon>Alphaproteobacteria</taxon>
        <taxon>Hyphomicrobiales</taxon>
        <taxon>Devosiaceae</taxon>
        <taxon>Devosia</taxon>
    </lineage>
</organism>
<name>A0A7W6NC21_9HYPH</name>
<evidence type="ECO:0000313" key="5">
    <source>
        <dbReference type="EMBL" id="MBB4052602.1"/>
    </source>
</evidence>
<dbReference type="GO" id="GO:0005576">
    <property type="term" value="C:extracellular region"/>
    <property type="evidence" value="ECO:0007669"/>
    <property type="project" value="TreeGrafter"/>
</dbReference>
<dbReference type="InterPro" id="IPR052755">
    <property type="entry name" value="Lysozyme_Inhibitor_LprI"/>
</dbReference>
<dbReference type="InterPro" id="IPR021729">
    <property type="entry name" value="DUF3298"/>
</dbReference>
<evidence type="ECO:0000313" key="6">
    <source>
        <dbReference type="Proteomes" id="UP000547011"/>
    </source>
</evidence>
<comment type="caution">
    <text evidence="5">The sequence shown here is derived from an EMBL/GenBank/DDBJ whole genome shotgun (WGS) entry which is preliminary data.</text>
</comment>
<feature type="signal peptide" evidence="2">
    <location>
        <begin position="1"/>
        <end position="24"/>
    </location>
</feature>
<dbReference type="Pfam" id="PF11738">
    <property type="entry name" value="DUF3298"/>
    <property type="match status" value="1"/>
</dbReference>
<dbReference type="InterPro" id="IPR037126">
    <property type="entry name" value="PdaC/RsiV-like_sf"/>
</dbReference>
<dbReference type="Pfam" id="PF07007">
    <property type="entry name" value="LprI"/>
    <property type="match status" value="1"/>
</dbReference>
<reference evidence="5 6" key="1">
    <citation type="submission" date="2020-08" db="EMBL/GenBank/DDBJ databases">
        <title>Genomic Encyclopedia of Type Strains, Phase IV (KMG-IV): sequencing the most valuable type-strain genomes for metagenomic binning, comparative biology and taxonomic classification.</title>
        <authorList>
            <person name="Goeker M."/>
        </authorList>
    </citation>
    <scope>NUCLEOTIDE SEQUENCE [LARGE SCALE GENOMIC DNA]</scope>
    <source>
        <strain evidence="5 6">DSM 23447</strain>
    </source>
</reference>
<dbReference type="InterPro" id="IPR009739">
    <property type="entry name" value="LprI-like_N"/>
</dbReference>
<keyword evidence="2" id="KW-0732">Signal</keyword>
<dbReference type="Gene3D" id="1.20.1270.180">
    <property type="match status" value="1"/>
</dbReference>
<dbReference type="Proteomes" id="UP000547011">
    <property type="component" value="Unassembled WGS sequence"/>
</dbReference>
<feature type="compositionally biased region" description="Low complexity" evidence="1">
    <location>
        <begin position="194"/>
        <end position="208"/>
    </location>
</feature>
<proteinExistence type="predicted"/>